<organism evidence="2 3">
    <name type="scientific">Lasiosphaeria hispida</name>
    <dbReference type="NCBI Taxonomy" id="260671"/>
    <lineage>
        <taxon>Eukaryota</taxon>
        <taxon>Fungi</taxon>
        <taxon>Dikarya</taxon>
        <taxon>Ascomycota</taxon>
        <taxon>Pezizomycotina</taxon>
        <taxon>Sordariomycetes</taxon>
        <taxon>Sordariomycetidae</taxon>
        <taxon>Sordariales</taxon>
        <taxon>Lasiosphaeriaceae</taxon>
        <taxon>Lasiosphaeria</taxon>
    </lineage>
</organism>
<dbReference type="Proteomes" id="UP001275084">
    <property type="component" value="Unassembled WGS sequence"/>
</dbReference>
<dbReference type="AlphaFoldDB" id="A0AAJ0HDV1"/>
<dbReference type="EMBL" id="JAUIQD010000005">
    <property type="protein sequence ID" value="KAK3349049.1"/>
    <property type="molecule type" value="Genomic_DNA"/>
</dbReference>
<keyword evidence="3" id="KW-1185">Reference proteome</keyword>
<feature type="transmembrane region" description="Helical" evidence="1">
    <location>
        <begin position="70"/>
        <end position="94"/>
    </location>
</feature>
<sequence length="138" mass="15020">MLAILVTLAGASVWNITTLFLHYWNVQDGPVSAMVLQHQVSPRNSRSALGTLWESLKIHRASSRKKPPRLLWQTCLLAVPAFVIWTGFTAAAIFSSTVANNKAHGTIIARTKGEACGLWLYNAAGYAAQMAKLNNDAV</sequence>
<keyword evidence="1" id="KW-0472">Membrane</keyword>
<evidence type="ECO:0000313" key="2">
    <source>
        <dbReference type="EMBL" id="KAK3349049.1"/>
    </source>
</evidence>
<keyword evidence="1" id="KW-0812">Transmembrane</keyword>
<evidence type="ECO:0000313" key="3">
    <source>
        <dbReference type="Proteomes" id="UP001275084"/>
    </source>
</evidence>
<protein>
    <submittedName>
        <fullName evidence="2">Uncharacterized protein</fullName>
    </submittedName>
</protein>
<reference evidence="2" key="2">
    <citation type="submission" date="2023-06" db="EMBL/GenBank/DDBJ databases">
        <authorList>
            <consortium name="Lawrence Berkeley National Laboratory"/>
            <person name="Haridas S."/>
            <person name="Hensen N."/>
            <person name="Bonometti L."/>
            <person name="Westerberg I."/>
            <person name="Brannstrom I.O."/>
            <person name="Guillou S."/>
            <person name="Cros-Aarteil S."/>
            <person name="Calhoun S."/>
            <person name="Kuo A."/>
            <person name="Mondo S."/>
            <person name="Pangilinan J."/>
            <person name="Riley R."/>
            <person name="Labutti K."/>
            <person name="Andreopoulos B."/>
            <person name="Lipzen A."/>
            <person name="Chen C."/>
            <person name="Yanf M."/>
            <person name="Daum C."/>
            <person name="Ng V."/>
            <person name="Clum A."/>
            <person name="Steindorff A."/>
            <person name="Ohm R."/>
            <person name="Martin F."/>
            <person name="Silar P."/>
            <person name="Natvig D."/>
            <person name="Lalanne C."/>
            <person name="Gautier V."/>
            <person name="Ament-Velasquez S.L."/>
            <person name="Kruys A."/>
            <person name="Hutchinson M.I."/>
            <person name="Powell A.J."/>
            <person name="Barry K."/>
            <person name="Miller A.N."/>
            <person name="Grigoriev I.V."/>
            <person name="Debuchy R."/>
            <person name="Gladieux P."/>
            <person name="Thoren M.H."/>
            <person name="Johannesson H."/>
        </authorList>
    </citation>
    <scope>NUCLEOTIDE SEQUENCE</scope>
    <source>
        <strain evidence="2">CBS 955.72</strain>
    </source>
</reference>
<name>A0AAJ0HDV1_9PEZI</name>
<comment type="caution">
    <text evidence="2">The sequence shown here is derived from an EMBL/GenBank/DDBJ whole genome shotgun (WGS) entry which is preliminary data.</text>
</comment>
<accession>A0AAJ0HDV1</accession>
<gene>
    <name evidence="2" type="ORF">B0T25DRAFT_547060</name>
</gene>
<keyword evidence="1" id="KW-1133">Transmembrane helix</keyword>
<evidence type="ECO:0000256" key="1">
    <source>
        <dbReference type="SAM" id="Phobius"/>
    </source>
</evidence>
<proteinExistence type="predicted"/>
<reference evidence="2" key="1">
    <citation type="journal article" date="2023" name="Mol. Phylogenet. Evol.">
        <title>Genome-scale phylogeny and comparative genomics of the fungal order Sordariales.</title>
        <authorList>
            <person name="Hensen N."/>
            <person name="Bonometti L."/>
            <person name="Westerberg I."/>
            <person name="Brannstrom I.O."/>
            <person name="Guillou S."/>
            <person name="Cros-Aarteil S."/>
            <person name="Calhoun S."/>
            <person name="Haridas S."/>
            <person name="Kuo A."/>
            <person name="Mondo S."/>
            <person name="Pangilinan J."/>
            <person name="Riley R."/>
            <person name="LaButti K."/>
            <person name="Andreopoulos B."/>
            <person name="Lipzen A."/>
            <person name="Chen C."/>
            <person name="Yan M."/>
            <person name="Daum C."/>
            <person name="Ng V."/>
            <person name="Clum A."/>
            <person name="Steindorff A."/>
            <person name="Ohm R.A."/>
            <person name="Martin F."/>
            <person name="Silar P."/>
            <person name="Natvig D.O."/>
            <person name="Lalanne C."/>
            <person name="Gautier V."/>
            <person name="Ament-Velasquez S.L."/>
            <person name="Kruys A."/>
            <person name="Hutchinson M.I."/>
            <person name="Powell A.J."/>
            <person name="Barry K."/>
            <person name="Miller A.N."/>
            <person name="Grigoriev I.V."/>
            <person name="Debuchy R."/>
            <person name="Gladieux P."/>
            <person name="Hiltunen Thoren M."/>
            <person name="Johannesson H."/>
        </authorList>
    </citation>
    <scope>NUCLEOTIDE SEQUENCE</scope>
    <source>
        <strain evidence="2">CBS 955.72</strain>
    </source>
</reference>